<dbReference type="EMBL" id="CP023344">
    <property type="protein sequence ID" value="ATC63455.1"/>
    <property type="molecule type" value="Genomic_DNA"/>
</dbReference>
<accession>A0A290Q460</accession>
<feature type="chain" id="PRO_5012741872" evidence="2">
    <location>
        <begin position="21"/>
        <end position="1497"/>
    </location>
</feature>
<evidence type="ECO:0000256" key="1">
    <source>
        <dbReference type="ARBA" id="ARBA00022729"/>
    </source>
</evidence>
<keyword evidence="1 2" id="KW-0732">Signal</keyword>
<gene>
    <name evidence="5" type="ORF">CMV30_05525</name>
</gene>
<protein>
    <submittedName>
        <fullName evidence="5">Uncharacterized protein</fullName>
    </submittedName>
</protein>
<feature type="domain" description="Rhamnogalacturonan I lyase beta-sheet" evidence="3">
    <location>
        <begin position="30"/>
        <end position="115"/>
    </location>
</feature>
<evidence type="ECO:0000256" key="2">
    <source>
        <dbReference type="SAM" id="SignalP"/>
    </source>
</evidence>
<evidence type="ECO:0000259" key="4">
    <source>
        <dbReference type="Pfam" id="PF21348"/>
    </source>
</evidence>
<evidence type="ECO:0000313" key="6">
    <source>
        <dbReference type="Proteomes" id="UP000217265"/>
    </source>
</evidence>
<dbReference type="KEGG" id="vbh:CMV30_05525"/>
<keyword evidence="6" id="KW-1185">Reference proteome</keyword>
<proteinExistence type="predicted"/>
<dbReference type="PANTHER" id="PTHR43118">
    <property type="entry name" value="RHAMNOGALACTURONAN LYASE (EUROFUNG)"/>
    <property type="match status" value="1"/>
</dbReference>
<dbReference type="InterPro" id="IPR041624">
    <property type="entry name" value="RGI_lyase"/>
</dbReference>
<dbReference type="PANTHER" id="PTHR43118:SF1">
    <property type="entry name" value="RHAMNOGALACTURONAN LYASE (EUROFUNG)"/>
    <property type="match status" value="1"/>
</dbReference>
<dbReference type="Pfam" id="PF21348">
    <property type="entry name" value="RGL11_C"/>
    <property type="match status" value="1"/>
</dbReference>
<dbReference type="NCBIfam" id="TIGR02601">
    <property type="entry name" value="autotrns_rpt"/>
    <property type="match status" value="2"/>
</dbReference>
<dbReference type="Gene3D" id="2.60.40.10">
    <property type="entry name" value="Immunoglobulins"/>
    <property type="match status" value="1"/>
</dbReference>
<organism evidence="5 6">
    <name type="scientific">Nibricoccus aquaticus</name>
    <dbReference type="NCBI Taxonomy" id="2576891"/>
    <lineage>
        <taxon>Bacteria</taxon>
        <taxon>Pseudomonadati</taxon>
        <taxon>Verrucomicrobiota</taxon>
        <taxon>Opitutia</taxon>
        <taxon>Opitutales</taxon>
        <taxon>Opitutaceae</taxon>
        <taxon>Nibricoccus</taxon>
    </lineage>
</organism>
<dbReference type="InterPro" id="IPR049366">
    <property type="entry name" value="RGL11_C"/>
</dbReference>
<evidence type="ECO:0000313" key="5">
    <source>
        <dbReference type="EMBL" id="ATC63455.1"/>
    </source>
</evidence>
<dbReference type="InterPro" id="IPR013783">
    <property type="entry name" value="Ig-like_fold"/>
</dbReference>
<sequence>MKTSSWFVAFRRLCGFSLLALSLTAAPSLMENLGRGTVALRTSSTDVFVSWRMLGTDAADVSFNVYRSTGGGAAVLVNSSPLTAPTHLVDSTADLTQTNAYSIAPIVGGVEQAAGSVFMLAANAVVKPYLSLPLQIPAGGTTPSGEAYDYTASDSSVGDLDGDGEYEMIVKWEPSNSKDNSQSGYTGNVYLDGYKLDGTRLWRIDLGRNIRAGAHYTQFLVYDFDGDGRAELVCKTAPNTKDGTGTFIGQAGKFLGTPTAAIDHNADYRNAGGYVLTGPEFFTVFDGLTGGELATTNYVVPRNNNPASGDVTAWGDDYGNRVDRFLAGVAYLDGQRPSIVLCRGYYTRAVIVAWDWRGGQLTQRWTFDTDAGAPNAPYAAWRGQGAHSLTVGDVDGDGRDEITYGAAAINDDGTGLYSTQLGHGDALHLSDMDPTRPGLEVWMVHEDPGSYGGNGGEFRDARTGALIFGVSGQGVDIGRGVAGDIDPRYLGYEMWASRGGLMAANGTQISASRPGQMNFMSWWDGDLLREILDGTTISKWNWTTNNSTTLLSATGAGSNNSTKATPNLSADILGDWREELVLRSNDNTELRIYTTTIPTVHRLVTLMHDRQYRTAIAWQNVGYNQPPHPSFFLGDGMTPPPAPDIVTSLAALGSPVPAINSINRHDPLPAGTGASSVTFRVTFNTPVSGVNTADFIVSTTGNIAGSVTTVTPLSAVAYNVTVGSITGTGTIRLDLAASGTGIVSLADATPIVGGFTSGQIYNRATLAWINQATGGLWSDAANWDGGVVASGVGAIPIFGNFNLTANNTARLDAPRTLSGLTFGDTDITSPASWIIDDNADSANVLTLDVTSGSPAITVGTLGTGATATLSTALGGTDGFTKTGAGTLVLNKANSVTGVLNVTGGTLRIDNGGALALGGTNTANVTTTSGSTLLVNGGSFTSGGLVTLGGGNTIPGILRVDAGTVALNGGIRTNNDSGSTVRITGGTFTATDVNIRRNAAATVDYNSGFIVSGGTSTVGTIFLGNNNSTGAMSVEGGSLTATGAITVGNNASSTRGGGMRVTGGTFSSTNAVSGIILTRASGNPSNANFSGGVSEVEKFTFGFDNAVVAGSGTLNLSGSGALYIGAGGLVKGTTSTTYTTAINLTGGTLGAKSSWSTTLPMTLTNVPVINAADSVGTARAITLNGVLSGAGGFTKTGAGALTLTATNTFAGSVAINDGTLVLGTGSSLAAGGSVTINGGQLAGNGATAKAIALNSGGSVSPGISDAGTLGGSSLTWNGGGRIALDLGASGDLLALTGALTKGSAGAYTFAFTPLSAPAVGDVRTLATFGSTNFAASDFTATGLGYVRGDFAVTGSALTFTITSDGSGWNAFNTWVATSGLPAGFNGPSDDFDSDGSSNLLEFILGGDATLAGPDAVSLVKVTDAGQEYPALRYARRIARGDVKIESRAATALDFATSLGSVEVSVTPQGDGTELVIVRSSVSFTQEPRQFLRLFVTLP</sequence>
<feature type="domain" description="Rhamnogalacturonan lyase family 11 C-terminal" evidence="4">
    <location>
        <begin position="129"/>
        <end position="643"/>
    </location>
</feature>
<dbReference type="OrthoDB" id="9802318at2"/>
<feature type="signal peptide" evidence="2">
    <location>
        <begin position="1"/>
        <end position="20"/>
    </location>
</feature>
<evidence type="ECO:0000259" key="3">
    <source>
        <dbReference type="Pfam" id="PF18370"/>
    </source>
</evidence>
<dbReference type="CDD" id="cd10318">
    <property type="entry name" value="RGL11"/>
    <property type="match status" value="1"/>
</dbReference>
<name>A0A290Q460_9BACT</name>
<dbReference type="InterPro" id="IPR013425">
    <property type="entry name" value="Autotrns_rpt"/>
</dbReference>
<dbReference type="InterPro" id="IPR034641">
    <property type="entry name" value="RGL11"/>
</dbReference>
<dbReference type="SUPFAM" id="SSF51126">
    <property type="entry name" value="Pectin lyase-like"/>
    <property type="match status" value="1"/>
</dbReference>
<dbReference type="RefSeq" id="WP_096055087.1">
    <property type="nucleotide sequence ID" value="NZ_CP023344.1"/>
</dbReference>
<dbReference type="InterPro" id="IPR011050">
    <property type="entry name" value="Pectin_lyase_fold/virulence"/>
</dbReference>
<dbReference type="Pfam" id="PF18370">
    <property type="entry name" value="RGI_lyase"/>
    <property type="match status" value="1"/>
</dbReference>
<dbReference type="Pfam" id="PF12951">
    <property type="entry name" value="PATR"/>
    <property type="match status" value="2"/>
</dbReference>
<dbReference type="Proteomes" id="UP000217265">
    <property type="component" value="Chromosome"/>
</dbReference>
<reference evidence="5 6" key="1">
    <citation type="submission" date="2017-09" db="EMBL/GenBank/DDBJ databases">
        <title>Complete genome sequence of Verrucomicrobial strain HZ-65, isolated from freshwater.</title>
        <authorList>
            <person name="Choi A."/>
        </authorList>
    </citation>
    <scope>NUCLEOTIDE SEQUENCE [LARGE SCALE GENOMIC DNA]</scope>
    <source>
        <strain evidence="5 6">HZ-65</strain>
    </source>
</reference>